<dbReference type="AlphaFoldDB" id="A0A8C2JF67"/>
<accession>A0A8C2JF67</accession>
<dbReference type="GO" id="GO:0004843">
    <property type="term" value="F:cysteine-type deubiquitinase activity"/>
    <property type="evidence" value="ECO:0007669"/>
    <property type="project" value="UniProtKB-UniRule"/>
</dbReference>
<keyword evidence="3 7" id="KW-0645">Protease</keyword>
<proteinExistence type="inferred from homology"/>
<dbReference type="FunFam" id="3.90.70.10:FF:000016">
    <property type="entry name" value="Ubiquitin carboxyl-terminal hydrolase 36"/>
    <property type="match status" value="1"/>
</dbReference>
<evidence type="ECO:0000313" key="11">
    <source>
        <dbReference type="Proteomes" id="UP000694701"/>
    </source>
</evidence>
<protein>
    <recommendedName>
        <fullName evidence="7">Ubiquitin carboxyl-terminal hydrolase</fullName>
        <ecNumber evidence="7">3.4.19.12</ecNumber>
    </recommendedName>
</protein>
<dbReference type="InterPro" id="IPR018200">
    <property type="entry name" value="USP_CS"/>
</dbReference>
<dbReference type="GO" id="GO:0016579">
    <property type="term" value="P:protein deubiquitination"/>
    <property type="evidence" value="ECO:0007669"/>
    <property type="project" value="InterPro"/>
</dbReference>
<sequence length="642" mass="71832">MPIVDKLKEALKPGRKDSSDEGDLNKLLASSAKKVLLQKIEFEPASKGFSYQLETLKTKYVILNPKNDGAAAQRPTEPNLSVGHSDGIPAPQKMLFAGNKLSMKWERVYRVGAGLHNLGNTCFLNSTVQCLTYTPPLANYLLSKEHSRSCHQSGFCMICVMQNHIIQAFANTGNSIKPVSFIRDLKKIARHFRFGSQEDAHEFLRYTIDAMQKACLNGYPKLDRQTQATTLVHQIFGGYLRSRVKCSICKSVSDTYDPYLDIALEIRQAVNIVRALELFVKPDVLSGENAYMCAKCKKKVPATKRFTVHRTSNVLTLSLKRFANFSGGKITKDVGYPEFLNIRPYMSQSTGDPVMYGLYAVLVHSGYSCHAGHYYCYVKASNGQWYQMNDSMVHSSNIKVVLNQQAYVLFYLRIPEKKNTDASNTKQNIVHSGRTNMTPEQLKKSTLNGPLSSPQVTKVGMFESFDVHLRFFFCFSQESIGTRSAPVGNMSSVNSPASPAKSTERVNSEEQKMVKLKPQALTNVSSEPVSTMSPPPAKRLALSAKKVSLPSPSTLVSSAGVLSWEGDPSAISRDAAEDARYAQNETVIDEWDREFDSGKVKKMKKYKKEKRRNANVFQKIQEHRNMWSVTPGGRRSSLGFRR</sequence>
<evidence type="ECO:0000256" key="7">
    <source>
        <dbReference type="RuleBase" id="RU366025"/>
    </source>
</evidence>
<dbReference type="PROSITE" id="PS00972">
    <property type="entry name" value="USP_1"/>
    <property type="match status" value="1"/>
</dbReference>
<feature type="compositionally biased region" description="Polar residues" evidence="8">
    <location>
        <begin position="489"/>
        <end position="501"/>
    </location>
</feature>
<keyword evidence="4 7" id="KW-0833">Ubl conjugation pathway</keyword>
<dbReference type="Pfam" id="PF00443">
    <property type="entry name" value="UCH"/>
    <property type="match status" value="1"/>
</dbReference>
<dbReference type="PANTHER" id="PTHR24006:SF653">
    <property type="entry name" value="UBIQUITIN CARBOXYL-TERMINAL HYDROLASE 36"/>
    <property type="match status" value="1"/>
</dbReference>
<evidence type="ECO:0000256" key="2">
    <source>
        <dbReference type="ARBA" id="ARBA00022553"/>
    </source>
</evidence>
<comment type="similarity">
    <text evidence="7">Belongs to the peptidase C19 family.</text>
</comment>
<name>A0A8C2JF67_CYPCA</name>
<evidence type="ECO:0000256" key="5">
    <source>
        <dbReference type="ARBA" id="ARBA00022801"/>
    </source>
</evidence>
<comment type="catalytic activity">
    <reaction evidence="1 7">
        <text>Thiol-dependent hydrolysis of ester, thioester, amide, peptide and isopeptide bonds formed by the C-terminal Gly of ubiquitin (a 76-residue protein attached to proteins as an intracellular targeting signal).</text>
        <dbReference type="EC" id="3.4.19.12"/>
    </reaction>
</comment>
<evidence type="ECO:0000313" key="10">
    <source>
        <dbReference type="Ensembl" id="ENSCCRP00020092284.1"/>
    </source>
</evidence>
<evidence type="ECO:0000256" key="6">
    <source>
        <dbReference type="ARBA" id="ARBA00022807"/>
    </source>
</evidence>
<dbReference type="SUPFAM" id="SSF54001">
    <property type="entry name" value="Cysteine proteinases"/>
    <property type="match status" value="1"/>
</dbReference>
<dbReference type="Gene3D" id="3.90.70.10">
    <property type="entry name" value="Cysteine proteinases"/>
    <property type="match status" value="1"/>
</dbReference>
<dbReference type="GO" id="GO:0006508">
    <property type="term" value="P:proteolysis"/>
    <property type="evidence" value="ECO:0007669"/>
    <property type="project" value="UniProtKB-KW"/>
</dbReference>
<dbReference type="InterPro" id="IPR050164">
    <property type="entry name" value="Peptidase_C19"/>
</dbReference>
<dbReference type="GO" id="GO:0042981">
    <property type="term" value="P:regulation of apoptotic process"/>
    <property type="evidence" value="ECO:0007669"/>
    <property type="project" value="TreeGrafter"/>
</dbReference>
<dbReference type="InterPro" id="IPR001394">
    <property type="entry name" value="Peptidase_C19_UCH"/>
</dbReference>
<evidence type="ECO:0000259" key="9">
    <source>
        <dbReference type="PROSITE" id="PS50235"/>
    </source>
</evidence>
<dbReference type="EC" id="3.4.19.12" evidence="7"/>
<evidence type="ECO:0000256" key="8">
    <source>
        <dbReference type="SAM" id="MobiDB-lite"/>
    </source>
</evidence>
<keyword evidence="2" id="KW-0597">Phosphoprotein</keyword>
<keyword evidence="6 7" id="KW-0788">Thiol protease</keyword>
<dbReference type="Proteomes" id="UP000694701">
    <property type="component" value="Unplaced"/>
</dbReference>
<feature type="region of interest" description="Disordered" evidence="8">
    <location>
        <begin position="486"/>
        <end position="507"/>
    </location>
</feature>
<feature type="domain" description="USP" evidence="9">
    <location>
        <begin position="113"/>
        <end position="414"/>
    </location>
</feature>
<dbReference type="CDD" id="cd02661">
    <property type="entry name" value="Peptidase_C19E"/>
    <property type="match status" value="1"/>
</dbReference>
<keyword evidence="5 7" id="KW-0378">Hydrolase</keyword>
<dbReference type="Ensembl" id="ENSCCRT00020100839.1">
    <property type="protein sequence ID" value="ENSCCRP00020092284.1"/>
    <property type="gene ID" value="ENSCCRG00020042226.1"/>
</dbReference>
<dbReference type="PROSITE" id="PS50235">
    <property type="entry name" value="USP_3"/>
    <property type="match status" value="1"/>
</dbReference>
<reference evidence="10" key="1">
    <citation type="submission" date="2025-08" db="UniProtKB">
        <authorList>
            <consortium name="Ensembl"/>
        </authorList>
    </citation>
    <scope>IDENTIFICATION</scope>
</reference>
<evidence type="ECO:0000256" key="3">
    <source>
        <dbReference type="ARBA" id="ARBA00022670"/>
    </source>
</evidence>
<dbReference type="GO" id="GO:0005829">
    <property type="term" value="C:cytosol"/>
    <property type="evidence" value="ECO:0007669"/>
    <property type="project" value="TreeGrafter"/>
</dbReference>
<evidence type="ECO:0000256" key="4">
    <source>
        <dbReference type="ARBA" id="ARBA00022786"/>
    </source>
</evidence>
<dbReference type="InterPro" id="IPR038765">
    <property type="entry name" value="Papain-like_cys_pep_sf"/>
</dbReference>
<dbReference type="InterPro" id="IPR028889">
    <property type="entry name" value="USP"/>
</dbReference>
<dbReference type="GO" id="GO:0005634">
    <property type="term" value="C:nucleus"/>
    <property type="evidence" value="ECO:0007669"/>
    <property type="project" value="TreeGrafter"/>
</dbReference>
<dbReference type="PROSITE" id="PS00973">
    <property type="entry name" value="USP_2"/>
    <property type="match status" value="1"/>
</dbReference>
<evidence type="ECO:0000256" key="1">
    <source>
        <dbReference type="ARBA" id="ARBA00000707"/>
    </source>
</evidence>
<dbReference type="PANTHER" id="PTHR24006">
    <property type="entry name" value="UBIQUITIN CARBOXYL-TERMINAL HYDROLASE"/>
    <property type="match status" value="1"/>
</dbReference>
<organism evidence="10 11">
    <name type="scientific">Cyprinus carpio</name>
    <name type="common">Common carp</name>
    <dbReference type="NCBI Taxonomy" id="7962"/>
    <lineage>
        <taxon>Eukaryota</taxon>
        <taxon>Metazoa</taxon>
        <taxon>Chordata</taxon>
        <taxon>Craniata</taxon>
        <taxon>Vertebrata</taxon>
        <taxon>Euteleostomi</taxon>
        <taxon>Actinopterygii</taxon>
        <taxon>Neopterygii</taxon>
        <taxon>Teleostei</taxon>
        <taxon>Ostariophysi</taxon>
        <taxon>Cypriniformes</taxon>
        <taxon>Cyprinidae</taxon>
        <taxon>Cyprininae</taxon>
        <taxon>Cyprinus</taxon>
    </lineage>
</organism>